<dbReference type="Proteomes" id="UP000219689">
    <property type="component" value="Unassembled WGS sequence"/>
</dbReference>
<dbReference type="AlphaFoldDB" id="A0A2A5QVJ4"/>
<dbReference type="EMBL" id="NXNI01000001">
    <property type="protein sequence ID" value="PCR90876.1"/>
    <property type="molecule type" value="Genomic_DNA"/>
</dbReference>
<accession>A0A2A5QVJ4</accession>
<organism evidence="2 3">
    <name type="scientific">Natrinema ejinorense</name>
    <dbReference type="NCBI Taxonomy" id="373386"/>
    <lineage>
        <taxon>Archaea</taxon>
        <taxon>Methanobacteriati</taxon>
        <taxon>Methanobacteriota</taxon>
        <taxon>Stenosarchaea group</taxon>
        <taxon>Halobacteria</taxon>
        <taxon>Halobacteriales</taxon>
        <taxon>Natrialbaceae</taxon>
        <taxon>Natrinema</taxon>
    </lineage>
</organism>
<sequence length="256" mass="28247">MNRRLVLAAVAIALLATLAGCSALSGGISDEQLDQEAEYGDLRDSEADVAIDLEDGSMIEDGEFRAVYDLNETEELSLYRSSLYRDEPLDINSVRYWYPNGTELTGSELTVEQGQSETTVQVPDGNGTLAFSGEAGRKTFQLPAFVEGSYVVTVPEGHRTSNFLFGDVSPNGYEREVIDDRERLSWAELENTISLRYYLTRDIPLFLGLVGTVAVLGGIGIGYYYRQVKQLRKQREKFGLDIDTDDDSDGGPPGFP</sequence>
<reference evidence="2 3" key="1">
    <citation type="submission" date="2017-09" db="EMBL/GenBank/DDBJ databases">
        <title>Genome sequences of Natrinema ejinorence JCM 13890T.</title>
        <authorList>
            <person name="Roh S.W."/>
            <person name="Kim Y.B."/>
            <person name="Kim J.Y."/>
        </authorList>
    </citation>
    <scope>NUCLEOTIDE SEQUENCE [LARGE SCALE GENOMIC DNA]</scope>
    <source>
        <strain evidence="2 3">JCM 13890</strain>
    </source>
</reference>
<comment type="caution">
    <text evidence="2">The sequence shown here is derived from an EMBL/GenBank/DDBJ whole genome shotgun (WGS) entry which is preliminary data.</text>
</comment>
<name>A0A2A5QVJ4_9EURY</name>
<keyword evidence="1" id="KW-0472">Membrane</keyword>
<keyword evidence="1" id="KW-0812">Transmembrane</keyword>
<gene>
    <name evidence="2" type="ORF">CP557_10315</name>
</gene>
<dbReference type="RefSeq" id="WP_097379823.1">
    <property type="nucleotide sequence ID" value="NZ_NXNI01000001.1"/>
</dbReference>
<dbReference type="PROSITE" id="PS51257">
    <property type="entry name" value="PROKAR_LIPOPROTEIN"/>
    <property type="match status" value="1"/>
</dbReference>
<dbReference type="InterPro" id="IPR043826">
    <property type="entry name" value="DUF5803"/>
</dbReference>
<dbReference type="OrthoDB" id="312630at2157"/>
<evidence type="ECO:0000256" key="1">
    <source>
        <dbReference type="SAM" id="Phobius"/>
    </source>
</evidence>
<protein>
    <submittedName>
        <fullName evidence="2">Uncharacterized protein</fullName>
    </submittedName>
</protein>
<feature type="transmembrane region" description="Helical" evidence="1">
    <location>
        <begin position="203"/>
        <end position="225"/>
    </location>
</feature>
<evidence type="ECO:0000313" key="2">
    <source>
        <dbReference type="EMBL" id="PCR90876.1"/>
    </source>
</evidence>
<proteinExistence type="predicted"/>
<keyword evidence="3" id="KW-1185">Reference proteome</keyword>
<dbReference type="Pfam" id="PF19119">
    <property type="entry name" value="DUF5803"/>
    <property type="match status" value="1"/>
</dbReference>
<evidence type="ECO:0000313" key="3">
    <source>
        <dbReference type="Proteomes" id="UP000219689"/>
    </source>
</evidence>
<keyword evidence="1" id="KW-1133">Transmembrane helix</keyword>